<feature type="transmembrane region" description="Helical" evidence="14">
    <location>
        <begin position="120"/>
        <end position="143"/>
    </location>
</feature>
<feature type="domain" description="ABC transporter" evidence="15">
    <location>
        <begin position="396"/>
        <end position="658"/>
    </location>
</feature>
<keyword evidence="18" id="KW-1185">Reference proteome</keyword>
<dbReference type="Gene3D" id="1.20.1560.10">
    <property type="entry name" value="ABC transporter type 1, transmembrane domain"/>
    <property type="match status" value="2"/>
</dbReference>
<evidence type="ECO:0000256" key="10">
    <source>
        <dbReference type="ARBA" id="ARBA00022989"/>
    </source>
</evidence>
<evidence type="ECO:0000313" key="18">
    <source>
        <dbReference type="Proteomes" id="UP000247409"/>
    </source>
</evidence>
<feature type="domain" description="ABC transporter" evidence="15">
    <location>
        <begin position="1052"/>
        <end position="1293"/>
    </location>
</feature>
<keyword evidence="12" id="KW-0325">Glycoprotein</keyword>
<feature type="transmembrane region" description="Helical" evidence="14">
    <location>
        <begin position="774"/>
        <end position="798"/>
    </location>
</feature>
<evidence type="ECO:0000256" key="8">
    <source>
        <dbReference type="ARBA" id="ARBA00022840"/>
    </source>
</evidence>
<keyword evidence="11 14" id="KW-0472">Membrane</keyword>
<evidence type="ECO:0000256" key="4">
    <source>
        <dbReference type="ARBA" id="ARBA00022448"/>
    </source>
</evidence>
<reference evidence="17 18" key="1">
    <citation type="journal article" date="2018" name="Mol. Biol. Evol.">
        <title>Analysis of the draft genome of the red seaweed Gracilariopsis chorda provides insights into genome size evolution in Rhodophyta.</title>
        <authorList>
            <person name="Lee J."/>
            <person name="Yang E.C."/>
            <person name="Graf L."/>
            <person name="Yang J.H."/>
            <person name="Qiu H."/>
            <person name="Zel Zion U."/>
            <person name="Chan C.X."/>
            <person name="Stephens T.G."/>
            <person name="Weber A.P.M."/>
            <person name="Boo G.H."/>
            <person name="Boo S.M."/>
            <person name="Kim K.M."/>
            <person name="Shin Y."/>
            <person name="Jung M."/>
            <person name="Lee S.J."/>
            <person name="Yim H.S."/>
            <person name="Lee J.H."/>
            <person name="Bhattacharya D."/>
            <person name="Yoon H.S."/>
        </authorList>
    </citation>
    <scope>NUCLEOTIDE SEQUENCE [LARGE SCALE GENOMIC DNA]</scope>
    <source>
        <strain evidence="17 18">SKKU-2015</strain>
        <tissue evidence="17">Whole body</tissue>
    </source>
</reference>
<name>A0A2V3J0L3_9FLOR</name>
<evidence type="ECO:0000256" key="9">
    <source>
        <dbReference type="ARBA" id="ARBA00022967"/>
    </source>
</evidence>
<evidence type="ECO:0000256" key="3">
    <source>
        <dbReference type="ARBA" id="ARBA00014334"/>
    </source>
</evidence>
<dbReference type="PROSITE" id="PS50893">
    <property type="entry name" value="ABC_TRANSPORTER_2"/>
    <property type="match status" value="2"/>
</dbReference>
<keyword evidence="6" id="KW-0677">Repeat</keyword>
<feature type="transmembrane region" description="Helical" evidence="14">
    <location>
        <begin position="64"/>
        <end position="91"/>
    </location>
</feature>
<dbReference type="SMART" id="SM00382">
    <property type="entry name" value="AAA"/>
    <property type="match status" value="2"/>
</dbReference>
<dbReference type="Proteomes" id="UP000247409">
    <property type="component" value="Unassembled WGS sequence"/>
</dbReference>
<feature type="transmembrane region" description="Helical" evidence="14">
    <location>
        <begin position="850"/>
        <end position="870"/>
    </location>
</feature>
<dbReference type="CDD" id="cd18578">
    <property type="entry name" value="ABC_6TM_Pgp_ABCB1_D2_like"/>
    <property type="match status" value="1"/>
</dbReference>
<dbReference type="InterPro" id="IPR027417">
    <property type="entry name" value="P-loop_NTPase"/>
</dbReference>
<comment type="subcellular location">
    <subcellularLocation>
        <location evidence="1">Cell membrane</location>
        <topology evidence="1">Multi-pass membrane protein</topology>
    </subcellularLocation>
</comment>
<evidence type="ECO:0000313" key="17">
    <source>
        <dbReference type="EMBL" id="PXF47467.1"/>
    </source>
</evidence>
<keyword evidence="5 14" id="KW-0812">Transmembrane</keyword>
<evidence type="ECO:0000256" key="2">
    <source>
        <dbReference type="ARBA" id="ARBA00007577"/>
    </source>
</evidence>
<gene>
    <name evidence="17" type="ORF">BWQ96_02798</name>
</gene>
<dbReference type="CDD" id="cd18577">
    <property type="entry name" value="ABC_6TM_Pgp_ABCB1_D1_like"/>
    <property type="match status" value="1"/>
</dbReference>
<evidence type="ECO:0000259" key="16">
    <source>
        <dbReference type="PROSITE" id="PS50929"/>
    </source>
</evidence>
<evidence type="ECO:0000259" key="15">
    <source>
        <dbReference type="PROSITE" id="PS50893"/>
    </source>
</evidence>
<dbReference type="InterPro" id="IPR036640">
    <property type="entry name" value="ABC1_TM_sf"/>
</dbReference>
<dbReference type="GO" id="GO:0005524">
    <property type="term" value="F:ATP binding"/>
    <property type="evidence" value="ECO:0007669"/>
    <property type="project" value="UniProtKB-KW"/>
</dbReference>
<feature type="compositionally biased region" description="Polar residues" evidence="13">
    <location>
        <begin position="1"/>
        <end position="19"/>
    </location>
</feature>
<dbReference type="GO" id="GO:0005743">
    <property type="term" value="C:mitochondrial inner membrane"/>
    <property type="evidence" value="ECO:0007669"/>
    <property type="project" value="TreeGrafter"/>
</dbReference>
<feature type="region of interest" description="Disordered" evidence="13">
    <location>
        <begin position="1"/>
        <end position="24"/>
    </location>
</feature>
<evidence type="ECO:0000256" key="12">
    <source>
        <dbReference type="ARBA" id="ARBA00023180"/>
    </source>
</evidence>
<dbReference type="InterPro" id="IPR039421">
    <property type="entry name" value="Type_1_exporter"/>
</dbReference>
<feature type="transmembrane region" description="Helical" evidence="14">
    <location>
        <begin position="730"/>
        <end position="754"/>
    </location>
</feature>
<evidence type="ECO:0000256" key="14">
    <source>
        <dbReference type="SAM" id="Phobius"/>
    </source>
</evidence>
<evidence type="ECO:0000256" key="11">
    <source>
        <dbReference type="ARBA" id="ARBA00023136"/>
    </source>
</evidence>
<evidence type="ECO:0000256" key="7">
    <source>
        <dbReference type="ARBA" id="ARBA00022741"/>
    </source>
</evidence>
<dbReference type="InterPro" id="IPR011527">
    <property type="entry name" value="ABC1_TM_dom"/>
</dbReference>
<dbReference type="FunFam" id="3.40.50.300:FF:000479">
    <property type="entry name" value="Multidrug resistance protein 1A"/>
    <property type="match status" value="1"/>
</dbReference>
<keyword evidence="7" id="KW-0547">Nucleotide-binding</keyword>
<dbReference type="SUPFAM" id="SSF52540">
    <property type="entry name" value="P-loop containing nucleoside triphosphate hydrolases"/>
    <property type="match status" value="2"/>
</dbReference>
<feature type="domain" description="ABC transmembrane type-1" evidence="16">
    <location>
        <begin position="67"/>
        <end position="359"/>
    </location>
</feature>
<dbReference type="GO" id="GO:0015421">
    <property type="term" value="F:ABC-type oligopeptide transporter activity"/>
    <property type="evidence" value="ECO:0007669"/>
    <property type="project" value="TreeGrafter"/>
</dbReference>
<evidence type="ECO:0000256" key="1">
    <source>
        <dbReference type="ARBA" id="ARBA00004651"/>
    </source>
</evidence>
<organism evidence="17 18">
    <name type="scientific">Gracilariopsis chorda</name>
    <dbReference type="NCBI Taxonomy" id="448386"/>
    <lineage>
        <taxon>Eukaryota</taxon>
        <taxon>Rhodophyta</taxon>
        <taxon>Florideophyceae</taxon>
        <taxon>Rhodymeniophycidae</taxon>
        <taxon>Gracilariales</taxon>
        <taxon>Gracilariaceae</taxon>
        <taxon>Gracilariopsis</taxon>
    </lineage>
</organism>
<proteinExistence type="inferred from homology"/>
<dbReference type="STRING" id="448386.A0A2V3J0L3"/>
<dbReference type="FunFam" id="1.20.1560.10:FF:000009">
    <property type="entry name" value="ABC transporter B family member 1"/>
    <property type="match status" value="1"/>
</dbReference>
<dbReference type="GO" id="GO:0090374">
    <property type="term" value="P:oligopeptide export from mitochondrion"/>
    <property type="evidence" value="ECO:0007669"/>
    <property type="project" value="TreeGrafter"/>
</dbReference>
<accession>A0A2V3J0L3</accession>
<comment type="caution">
    <text evidence="17">The sequence shown here is derived from an EMBL/GenBank/DDBJ whole genome shotgun (WGS) entry which is preliminary data.</text>
</comment>
<dbReference type="EMBL" id="NBIV01000024">
    <property type="protein sequence ID" value="PXF47467.1"/>
    <property type="molecule type" value="Genomic_DNA"/>
</dbReference>
<dbReference type="InterPro" id="IPR017871">
    <property type="entry name" value="ABC_transporter-like_CS"/>
</dbReference>
<dbReference type="FunFam" id="3.40.50.300:FF:000066">
    <property type="entry name" value="ABC transporter B family member 1"/>
    <property type="match status" value="1"/>
</dbReference>
<dbReference type="Pfam" id="PF00005">
    <property type="entry name" value="ABC_tran"/>
    <property type="match status" value="2"/>
</dbReference>
<dbReference type="PROSITE" id="PS00211">
    <property type="entry name" value="ABC_TRANSPORTER_1"/>
    <property type="match status" value="2"/>
</dbReference>
<evidence type="ECO:0000256" key="6">
    <source>
        <dbReference type="ARBA" id="ARBA00022737"/>
    </source>
</evidence>
<dbReference type="PANTHER" id="PTHR43394:SF27">
    <property type="entry name" value="ATP-DEPENDENT TRANSLOCASE ABCB1-LIKE"/>
    <property type="match status" value="1"/>
</dbReference>
<evidence type="ECO:0000256" key="5">
    <source>
        <dbReference type="ARBA" id="ARBA00022692"/>
    </source>
</evidence>
<keyword evidence="8" id="KW-0067">ATP-binding</keyword>
<dbReference type="PANTHER" id="PTHR43394">
    <property type="entry name" value="ATP-DEPENDENT PERMEASE MDL1, MITOCHONDRIAL"/>
    <property type="match status" value="1"/>
</dbReference>
<feature type="transmembrane region" description="Helical" evidence="14">
    <location>
        <begin position="296"/>
        <end position="316"/>
    </location>
</feature>
<evidence type="ECO:0000256" key="13">
    <source>
        <dbReference type="SAM" id="MobiDB-lite"/>
    </source>
</evidence>
<comment type="similarity">
    <text evidence="2">Belongs to the ABC transporter superfamily. ABCB family. Multidrug resistance exporter (TC 3.A.1.201) subfamily.</text>
</comment>
<protein>
    <recommendedName>
        <fullName evidence="3">Probable ATP-dependent transporter ycf16</fullName>
    </recommendedName>
</protein>
<dbReference type="CDD" id="cd03249">
    <property type="entry name" value="ABC_MTABC3_MDL1_MDL2"/>
    <property type="match status" value="2"/>
</dbReference>
<keyword evidence="9" id="KW-1278">Translocase</keyword>
<dbReference type="Pfam" id="PF00664">
    <property type="entry name" value="ABC_membrane"/>
    <property type="match status" value="2"/>
</dbReference>
<sequence length="1316" mass="142557">MADEVNGTSTPSEPNTSSGENRKRSFFSRFKKGDKAKAAAQKEQKHPPVKFVQLFRHATRGEKVYMAIACISAIIHGSLMPVFTILFGGIIDEFQDASSNPASSDILEQVTEQVGSVAKWFLVLGGVAFVTSLIQVRFQMVVAQGISARLRHMYFESLLSQDFTWYGQEDGGELTARVAGDVNLIQGGIGDKVTSAVQFFSMFVVGVIIAFVYGPLLTLVILSIAPLMIAGGAVFAKIAADSSGEGAGAYGSAGGVASEVISLIRVVTAYNGQETEARRYEVELQKAFKANVKKSIYAGLGFGFTMFIIFCAYAIAFTFGANRVRSGAMSTGDILTTFFSVFIACFSIGQSAPSFQAFAVAQGAAPRVYEIIDRESEINPLNEDDGEVIPDFKGNVSFKNVNFNYKNRISDDLETEEDRRYVLENFNLSIPTGTSHALVGASGCGKSTTVRLIERFYDVSDGAVKFDDYDVRALNVKWLRSQIGYVGQMPTLFARSIRDNIALGASLEPVGDEATGRKVLSRREVTDEEIVEAAKKANAHDFIMKLPERYDTMLGERGALLSGGQKQRVCIARALVRNPKILILDEATAALDAQSERIVQKALEAASAGRTTITIAHRLSTVKNADIISVIDKGVIVESGTHKDLLSIEGGAYRTLIEHQNLEAQKAKEVKEKVGEGEPQADAMIAKATSTSVSKSIRRTGAEEEDELPEEAAVDKGILLRAFKVNRNEWFFILMGIVGATLNGASFPAMAIIFAEVINEILVDNSKGAISKWALLYVAIGGAAFLGNFLQHASLGYSGEQMTLKLRRTAFRAILKQDMGFFDMKKNSLGALTTRLATEATAVKGLTGDVLGSIAFGVSTILTGFLIAYISCWRVALVVTTVFPLSAISQGLQLKMMTGFDADSETRYAAAGTVASEAVDNFETVTSIGVQDVFLNTYKEEVNKTIKNGRRTALVAGIAFGLSEFIAQALWAVSFWIGSIFVRNRQCEFVDLMKAITGLLFGGMMLGNLSSTMPDWGKAKIAATRIFRLLDRESSIDPTVDVDFKEKIEGNAEMKKVEFEYPSRPNVGVLRGLSVEVKKGQTLALVGASGCGKSTVVGLLERFYDARSGSVTIDGSNITEYDVKWVRKHMGVVAQEPDLFNRSVRDNIAYGLDHVDGTPVTDEMIIAAAKAANAHSFISELEEGYDTVVGARGTRLSGGQRQRVAIARALVREPKILLLDEATSALDAVSERVVQQALDRAGKGRTTVAIAHRLSTVKDADAIAVVARGKIVEMGRHEQLLRIENGEYANLVKNQLSGGTRRAERKRLLAACGAYE</sequence>
<feature type="transmembrane region" description="Helical" evidence="14">
    <location>
        <begin position="953"/>
        <end position="977"/>
    </location>
</feature>
<dbReference type="InterPro" id="IPR003439">
    <property type="entry name" value="ABC_transporter-like_ATP-bd"/>
</dbReference>
<dbReference type="GO" id="GO:0016887">
    <property type="term" value="F:ATP hydrolysis activity"/>
    <property type="evidence" value="ECO:0007669"/>
    <property type="project" value="InterPro"/>
</dbReference>
<keyword evidence="10 14" id="KW-1133">Transmembrane helix</keyword>
<feature type="domain" description="ABC transmembrane type-1" evidence="16">
    <location>
        <begin position="734"/>
        <end position="1018"/>
    </location>
</feature>
<dbReference type="GO" id="GO:0005886">
    <property type="term" value="C:plasma membrane"/>
    <property type="evidence" value="ECO:0007669"/>
    <property type="project" value="UniProtKB-SubCell"/>
</dbReference>
<dbReference type="InterPro" id="IPR003593">
    <property type="entry name" value="AAA+_ATPase"/>
</dbReference>
<dbReference type="SUPFAM" id="SSF90123">
    <property type="entry name" value="ABC transporter transmembrane region"/>
    <property type="match status" value="2"/>
</dbReference>
<keyword evidence="4" id="KW-0813">Transport</keyword>
<dbReference type="PROSITE" id="PS50929">
    <property type="entry name" value="ABC_TM1F"/>
    <property type="match status" value="2"/>
</dbReference>
<dbReference type="Gene3D" id="3.40.50.300">
    <property type="entry name" value="P-loop containing nucleotide triphosphate hydrolases"/>
    <property type="match status" value="2"/>
</dbReference>
<dbReference type="OrthoDB" id="3966at2759"/>